<proteinExistence type="predicted"/>
<evidence type="ECO:0000313" key="4">
    <source>
        <dbReference type="Proteomes" id="UP000266841"/>
    </source>
</evidence>
<reference evidence="3 4" key="1">
    <citation type="journal article" date="2012" name="Genome Biol.">
        <title>Genome and low-iron response of an oceanic diatom adapted to chronic iron limitation.</title>
        <authorList>
            <person name="Lommer M."/>
            <person name="Specht M."/>
            <person name="Roy A.S."/>
            <person name="Kraemer L."/>
            <person name="Andreson R."/>
            <person name="Gutowska M.A."/>
            <person name="Wolf J."/>
            <person name="Bergner S.V."/>
            <person name="Schilhabel M.B."/>
            <person name="Klostermeier U.C."/>
            <person name="Beiko R.G."/>
            <person name="Rosenstiel P."/>
            <person name="Hippler M."/>
            <person name="Laroche J."/>
        </authorList>
    </citation>
    <scope>NUCLEOTIDE SEQUENCE [LARGE SCALE GENOMIC DNA]</scope>
    <source>
        <strain evidence="3 4">CCMP1005</strain>
    </source>
</reference>
<dbReference type="EMBL" id="AGNL01044551">
    <property type="protein sequence ID" value="EJK49657.1"/>
    <property type="molecule type" value="Genomic_DNA"/>
</dbReference>
<evidence type="ECO:0008006" key="5">
    <source>
        <dbReference type="Google" id="ProtNLM"/>
    </source>
</evidence>
<feature type="region of interest" description="Disordered" evidence="1">
    <location>
        <begin position="403"/>
        <end position="430"/>
    </location>
</feature>
<keyword evidence="4" id="KW-1185">Reference proteome</keyword>
<dbReference type="AlphaFoldDB" id="K0RSN9"/>
<feature type="region of interest" description="Disordered" evidence="1">
    <location>
        <begin position="356"/>
        <end position="384"/>
    </location>
</feature>
<feature type="chain" id="PRO_5003836514" description="Plastid lipid-associated protein/fibrillin conserved domain-containing protein" evidence="2">
    <location>
        <begin position="24"/>
        <end position="430"/>
    </location>
</feature>
<accession>K0RSN9</accession>
<feature type="signal peptide" evidence="2">
    <location>
        <begin position="1"/>
        <end position="23"/>
    </location>
</feature>
<organism evidence="3 4">
    <name type="scientific">Thalassiosira oceanica</name>
    <name type="common">Marine diatom</name>
    <dbReference type="NCBI Taxonomy" id="159749"/>
    <lineage>
        <taxon>Eukaryota</taxon>
        <taxon>Sar</taxon>
        <taxon>Stramenopiles</taxon>
        <taxon>Ochrophyta</taxon>
        <taxon>Bacillariophyta</taxon>
        <taxon>Coscinodiscophyceae</taxon>
        <taxon>Thalassiosirophycidae</taxon>
        <taxon>Thalassiosirales</taxon>
        <taxon>Thalassiosiraceae</taxon>
        <taxon>Thalassiosira</taxon>
    </lineage>
</organism>
<gene>
    <name evidence="3" type="ORF">THAOC_31443</name>
</gene>
<keyword evidence="2" id="KW-0732">Signal</keyword>
<sequence>MSPWMRIILTLSCASFVWDRADGFGASHQRQTRPAISSIGLHNKNVRYQTTQPNSDVDDLLGLIQGGSGSSYSKKTPEERERILKVMQRLEKLGDDSRYLDDEIYVGSGDEEEVGGTLLWDSYELAYFDRSIDGDRGSGKNSTERPVDQYKNATRPFGIRSKFLGSLFGLRYSFQHAVRPGRFVNDVGFRVLGLPAAVVAGGNFTRIGEEEVAAIKNETGTELRLDTAVRIDFEKPVMWLGNKRLLPLIVSLGSRAQSPPVTLCTTYMDDKIRLALAAKGGRLVFTRGGKATRAFASDWQTIEGERPLSGGVVGTVITAAAAAAWKLIPSARMPISVAAALPVTLMVRAKLFRGNKGETNGRVDDDNADSADKETLRSKADDIETDEAREAWLDMVSEIIDEEGEIDGSGAKGAGAEEVEAKEAGEIGAD</sequence>
<dbReference type="OrthoDB" id="10648857at2759"/>
<evidence type="ECO:0000256" key="2">
    <source>
        <dbReference type="SAM" id="SignalP"/>
    </source>
</evidence>
<protein>
    <recommendedName>
        <fullName evidence="5">Plastid lipid-associated protein/fibrillin conserved domain-containing protein</fullName>
    </recommendedName>
</protein>
<name>K0RSN9_THAOC</name>
<feature type="compositionally biased region" description="Basic and acidic residues" evidence="1">
    <location>
        <begin position="419"/>
        <end position="430"/>
    </location>
</feature>
<evidence type="ECO:0000256" key="1">
    <source>
        <dbReference type="SAM" id="MobiDB-lite"/>
    </source>
</evidence>
<comment type="caution">
    <text evidence="3">The sequence shown here is derived from an EMBL/GenBank/DDBJ whole genome shotgun (WGS) entry which is preliminary data.</text>
</comment>
<evidence type="ECO:0000313" key="3">
    <source>
        <dbReference type="EMBL" id="EJK49657.1"/>
    </source>
</evidence>
<dbReference type="Proteomes" id="UP000266841">
    <property type="component" value="Unassembled WGS sequence"/>
</dbReference>